<evidence type="ECO:0000313" key="9">
    <source>
        <dbReference type="Proteomes" id="UP000291236"/>
    </source>
</evidence>
<evidence type="ECO:0000256" key="3">
    <source>
        <dbReference type="ARBA" id="ARBA00048267"/>
    </source>
</evidence>
<dbReference type="PROSITE" id="PS50122">
    <property type="entry name" value="CHEB"/>
    <property type="match status" value="1"/>
</dbReference>
<dbReference type="InterPro" id="IPR035909">
    <property type="entry name" value="CheB_C"/>
</dbReference>
<proteinExistence type="predicted"/>
<dbReference type="Pfam" id="PF00072">
    <property type="entry name" value="Response_reg"/>
    <property type="match status" value="1"/>
</dbReference>
<evidence type="ECO:0000256" key="5">
    <source>
        <dbReference type="PROSITE-ProRule" id="PRU00169"/>
    </source>
</evidence>
<gene>
    <name evidence="8" type="ORF">JCM31447_18010</name>
</gene>
<dbReference type="GO" id="GO:0005737">
    <property type="term" value="C:cytoplasm"/>
    <property type="evidence" value="ECO:0007669"/>
    <property type="project" value="InterPro"/>
</dbReference>
<dbReference type="PANTHER" id="PTHR42872:SF3">
    <property type="entry name" value="PROTEIN-GLUTAMATE METHYLESTERASE_PROTEIN-GLUTAMINE GLUTAMINASE 1"/>
    <property type="match status" value="1"/>
</dbReference>
<dbReference type="GO" id="GO:0006935">
    <property type="term" value="P:chemotaxis"/>
    <property type="evidence" value="ECO:0007669"/>
    <property type="project" value="UniProtKB-UniRule"/>
</dbReference>
<sequence>MAVNVLIIDDSTTVCAMLTQMLTTAGFTVVGVGKNADEGLQLAGKLKPDVITLDIEMPGKSGIQILPQLQKVCDAAVIMCSTLTNQAASATLQSLEKGAFDYIPKTEIGKSFTPDMLKERVNNAYVYVIGKRKGEVAQYKPTVPVSSLPFMAPKAIVIGVSTGGPAALHKLFTMLPVMPVPIVVVQHMPAAFVASLAERIAQQSKHKTSVAKDDHTFVPGEVCFAPGDKHVVFKKIQNRVYCDLSEEPKNILHKPSADVLFQTAAEVMGKDLLAVVLTGMGRDGADGSKTVRLRGGMVLAESKSSCVVYGMPKSVIDAKTANFEFDLQDMAAAITKIVTGKILPPQST</sequence>
<evidence type="ECO:0000256" key="1">
    <source>
        <dbReference type="ARBA" id="ARBA00022801"/>
    </source>
</evidence>
<comment type="catalytic activity">
    <reaction evidence="3">
        <text>[protein]-L-glutamate 5-O-methyl ester + H2O = L-glutamyl-[protein] + methanol + H(+)</text>
        <dbReference type="Rhea" id="RHEA:23236"/>
        <dbReference type="Rhea" id="RHEA-COMP:10208"/>
        <dbReference type="Rhea" id="RHEA-COMP:10311"/>
        <dbReference type="ChEBI" id="CHEBI:15377"/>
        <dbReference type="ChEBI" id="CHEBI:15378"/>
        <dbReference type="ChEBI" id="CHEBI:17790"/>
        <dbReference type="ChEBI" id="CHEBI:29973"/>
        <dbReference type="ChEBI" id="CHEBI:82795"/>
        <dbReference type="EC" id="3.1.1.61"/>
    </reaction>
</comment>
<dbReference type="CDD" id="cd16432">
    <property type="entry name" value="CheB_Rec"/>
    <property type="match status" value="1"/>
</dbReference>
<accession>A0A4P2VL38</accession>
<dbReference type="GO" id="GO:0008984">
    <property type="term" value="F:protein-glutamate methylesterase activity"/>
    <property type="evidence" value="ECO:0007669"/>
    <property type="project" value="UniProtKB-EC"/>
</dbReference>
<protein>
    <recommendedName>
        <fullName evidence="2">protein-glutamate methylesterase</fullName>
        <ecNumber evidence="2">3.1.1.61</ecNumber>
    </recommendedName>
</protein>
<name>A0A4P2VL38_FLUSA</name>
<dbReference type="PIRSF" id="PIRSF000876">
    <property type="entry name" value="RR_chemtxs_CheB"/>
    <property type="match status" value="1"/>
</dbReference>
<dbReference type="CDD" id="cd17541">
    <property type="entry name" value="REC_CheB-like"/>
    <property type="match status" value="1"/>
</dbReference>
<evidence type="ECO:0000259" key="7">
    <source>
        <dbReference type="PROSITE" id="PS50122"/>
    </source>
</evidence>
<dbReference type="EC" id="3.1.1.61" evidence="2"/>
<feature type="active site" evidence="4">
    <location>
        <position position="161"/>
    </location>
</feature>
<feature type="active site" evidence="4">
    <location>
        <position position="283"/>
    </location>
</feature>
<keyword evidence="5" id="KW-0597">Phosphoprotein</keyword>
<dbReference type="Proteomes" id="UP000291236">
    <property type="component" value="Chromosome"/>
</dbReference>
<dbReference type="InterPro" id="IPR011006">
    <property type="entry name" value="CheY-like_superfamily"/>
</dbReference>
<evidence type="ECO:0000256" key="2">
    <source>
        <dbReference type="ARBA" id="ARBA00039140"/>
    </source>
</evidence>
<dbReference type="RefSeq" id="WP_130609035.1">
    <property type="nucleotide sequence ID" value="NZ_AP019368.1"/>
</dbReference>
<dbReference type="Gene3D" id="3.40.50.180">
    <property type="entry name" value="Methylesterase CheB, C-terminal domain"/>
    <property type="match status" value="1"/>
</dbReference>
<dbReference type="Gene3D" id="3.40.50.2300">
    <property type="match status" value="1"/>
</dbReference>
<feature type="domain" description="CheB-type methylesterase" evidence="7">
    <location>
        <begin position="149"/>
        <end position="341"/>
    </location>
</feature>
<keyword evidence="1 4" id="KW-0378">Hydrolase</keyword>
<evidence type="ECO:0000259" key="6">
    <source>
        <dbReference type="PROSITE" id="PS50110"/>
    </source>
</evidence>
<dbReference type="Pfam" id="PF01339">
    <property type="entry name" value="CheB_methylest"/>
    <property type="match status" value="1"/>
</dbReference>
<evidence type="ECO:0000313" key="8">
    <source>
        <dbReference type="EMBL" id="BBH53358.1"/>
    </source>
</evidence>
<dbReference type="InterPro" id="IPR001789">
    <property type="entry name" value="Sig_transdc_resp-reg_receiver"/>
</dbReference>
<dbReference type="PROSITE" id="PS50110">
    <property type="entry name" value="RESPONSE_REGULATORY"/>
    <property type="match status" value="1"/>
</dbReference>
<organism evidence="8 9">
    <name type="scientific">Fluviispira sanaruensis</name>
    <dbReference type="NCBI Taxonomy" id="2493639"/>
    <lineage>
        <taxon>Bacteria</taxon>
        <taxon>Pseudomonadati</taxon>
        <taxon>Bdellovibrionota</taxon>
        <taxon>Oligoflexia</taxon>
        <taxon>Silvanigrellales</taxon>
        <taxon>Silvanigrellaceae</taxon>
        <taxon>Fluviispira</taxon>
    </lineage>
</organism>
<dbReference type="NCBIfam" id="NF001965">
    <property type="entry name" value="PRK00742.1"/>
    <property type="match status" value="1"/>
</dbReference>
<dbReference type="InterPro" id="IPR000673">
    <property type="entry name" value="Sig_transdc_resp-reg_Me-estase"/>
</dbReference>
<dbReference type="EMBL" id="AP019368">
    <property type="protein sequence ID" value="BBH53358.1"/>
    <property type="molecule type" value="Genomic_DNA"/>
</dbReference>
<keyword evidence="4" id="KW-0145">Chemotaxis</keyword>
<feature type="modified residue" description="4-aspartylphosphate" evidence="5">
    <location>
        <position position="54"/>
    </location>
</feature>
<feature type="domain" description="Response regulatory" evidence="6">
    <location>
        <begin position="4"/>
        <end position="120"/>
    </location>
</feature>
<dbReference type="InterPro" id="IPR008248">
    <property type="entry name" value="CheB-like"/>
</dbReference>
<reference evidence="8 9" key="1">
    <citation type="submission" date="2018-12" db="EMBL/GenBank/DDBJ databases">
        <title>Rubrispira sanarue gen. nov., sp., nov., a member of the order Silvanigrellales, isolated from a brackish lake in Hamamatsu Japan.</title>
        <authorList>
            <person name="Maejima Y."/>
            <person name="Iino T."/>
            <person name="Muraguchi Y."/>
            <person name="Fukuda K."/>
            <person name="Nojiri H."/>
            <person name="Ohkuma M."/>
            <person name="Moriuchi R."/>
            <person name="Dohra H."/>
            <person name="Kimbara K."/>
            <person name="Shintani M."/>
        </authorList>
    </citation>
    <scope>NUCLEOTIDE SEQUENCE [LARGE SCALE GENOMIC DNA]</scope>
    <source>
        <strain evidence="8 9">RF1110005</strain>
    </source>
</reference>
<dbReference type="SUPFAM" id="SSF52738">
    <property type="entry name" value="Methylesterase CheB, C-terminal domain"/>
    <property type="match status" value="1"/>
</dbReference>
<dbReference type="OrthoDB" id="9793421at2"/>
<dbReference type="GO" id="GO:0000156">
    <property type="term" value="F:phosphorelay response regulator activity"/>
    <property type="evidence" value="ECO:0007669"/>
    <property type="project" value="InterPro"/>
</dbReference>
<dbReference type="PANTHER" id="PTHR42872">
    <property type="entry name" value="PROTEIN-GLUTAMATE METHYLESTERASE/PROTEIN-GLUTAMINE GLUTAMINASE"/>
    <property type="match status" value="1"/>
</dbReference>
<feature type="active site" evidence="4">
    <location>
        <position position="187"/>
    </location>
</feature>
<dbReference type="KEGG" id="sbf:JCM31447_18010"/>
<keyword evidence="9" id="KW-1185">Reference proteome</keyword>
<dbReference type="AlphaFoldDB" id="A0A4P2VL38"/>
<evidence type="ECO:0000256" key="4">
    <source>
        <dbReference type="PROSITE-ProRule" id="PRU00050"/>
    </source>
</evidence>
<dbReference type="SMART" id="SM00448">
    <property type="entry name" value="REC"/>
    <property type="match status" value="1"/>
</dbReference>
<dbReference type="SUPFAM" id="SSF52172">
    <property type="entry name" value="CheY-like"/>
    <property type="match status" value="1"/>
</dbReference>